<accession>A0ABQ6I1D0</accession>
<dbReference type="SUPFAM" id="SSF57884">
    <property type="entry name" value="Ada DNA repair protein, N-terminal domain (N-Ada 10)"/>
    <property type="match status" value="1"/>
</dbReference>
<name>A0ABQ6I1D0_9MICO</name>
<dbReference type="Proteomes" id="UP001157091">
    <property type="component" value="Unassembled WGS sequence"/>
</dbReference>
<dbReference type="EMBL" id="BSUK01000001">
    <property type="protein sequence ID" value="GMA24566.1"/>
    <property type="molecule type" value="Genomic_DNA"/>
</dbReference>
<keyword evidence="3" id="KW-1185">Reference proteome</keyword>
<feature type="region of interest" description="Disordered" evidence="1">
    <location>
        <begin position="28"/>
        <end position="90"/>
    </location>
</feature>
<dbReference type="InterPro" id="IPR035451">
    <property type="entry name" value="Ada-like_dom_sf"/>
</dbReference>
<dbReference type="RefSeq" id="WP_348525215.1">
    <property type="nucleotide sequence ID" value="NZ_BSUK01000001.1"/>
</dbReference>
<sequence length="126" mass="13033">MKQRYRLWVTSAEKAAITRILDTCPGERVPTGGLTDVKVATQKGPSGAAATSAPSSGGSKSTTTKHPAVAAPVSKDDCPDWAPIKGNESSHIYHLPTGASYDVTDPEVCFATEAAAQADGYRAAKG</sequence>
<reference evidence="3" key="1">
    <citation type="journal article" date="2019" name="Int. J. Syst. Evol. Microbiol.">
        <title>The Global Catalogue of Microorganisms (GCM) 10K type strain sequencing project: providing services to taxonomists for standard genome sequencing and annotation.</title>
        <authorList>
            <consortium name="The Broad Institute Genomics Platform"/>
            <consortium name="The Broad Institute Genome Sequencing Center for Infectious Disease"/>
            <person name="Wu L."/>
            <person name="Ma J."/>
        </authorList>
    </citation>
    <scope>NUCLEOTIDE SEQUENCE [LARGE SCALE GENOMIC DNA]</scope>
    <source>
        <strain evidence="3">NBRC 106348</strain>
    </source>
</reference>
<gene>
    <name evidence="2" type="ORF">GCM10025864_23250</name>
</gene>
<evidence type="ECO:0000256" key="1">
    <source>
        <dbReference type="SAM" id="MobiDB-lite"/>
    </source>
</evidence>
<evidence type="ECO:0000313" key="2">
    <source>
        <dbReference type="EMBL" id="GMA24566.1"/>
    </source>
</evidence>
<evidence type="ECO:0000313" key="3">
    <source>
        <dbReference type="Proteomes" id="UP001157091"/>
    </source>
</evidence>
<protein>
    <submittedName>
        <fullName evidence="2">Uncharacterized protein</fullName>
    </submittedName>
</protein>
<proteinExistence type="predicted"/>
<organism evidence="2 3">
    <name type="scientific">Luteimicrobium album</name>
    <dbReference type="NCBI Taxonomy" id="1054550"/>
    <lineage>
        <taxon>Bacteria</taxon>
        <taxon>Bacillati</taxon>
        <taxon>Actinomycetota</taxon>
        <taxon>Actinomycetes</taxon>
        <taxon>Micrococcales</taxon>
        <taxon>Luteimicrobium</taxon>
    </lineage>
</organism>
<comment type="caution">
    <text evidence="2">The sequence shown here is derived from an EMBL/GenBank/DDBJ whole genome shotgun (WGS) entry which is preliminary data.</text>
</comment>
<feature type="compositionally biased region" description="Low complexity" evidence="1">
    <location>
        <begin position="43"/>
        <end position="65"/>
    </location>
</feature>